<reference evidence="4 5" key="1">
    <citation type="journal article" date="2022" name="Microorganisms">
        <title>Genome Sequence and Characterization of a Xanthorhodopsin-Containing, Aerobic Anoxygenic Phototrophic Rhodobacter Species, Isolated from Mesophilic Conditions at Yellowstone National Park.</title>
        <authorList>
            <person name="Kyndt J.A."/>
            <person name="Robertson S."/>
            <person name="Shoffstall I.B."/>
            <person name="Ramaley R.F."/>
            <person name="Meyer T.E."/>
        </authorList>
    </citation>
    <scope>NUCLEOTIDE SEQUENCE [LARGE SCALE GENOMIC DNA]</scope>
    <source>
        <strain evidence="4 5">M37P</strain>
    </source>
</reference>
<proteinExistence type="predicted"/>
<dbReference type="CDD" id="cd04301">
    <property type="entry name" value="NAT_SF"/>
    <property type="match status" value="1"/>
</dbReference>
<dbReference type="PROSITE" id="PS51186">
    <property type="entry name" value="GNAT"/>
    <property type="match status" value="1"/>
</dbReference>
<evidence type="ECO:0000313" key="5">
    <source>
        <dbReference type="Proteomes" id="UP001515660"/>
    </source>
</evidence>
<dbReference type="InterPro" id="IPR016181">
    <property type="entry name" value="Acyl_CoA_acyltransferase"/>
</dbReference>
<keyword evidence="5" id="KW-1185">Reference proteome</keyword>
<dbReference type="InterPro" id="IPR050832">
    <property type="entry name" value="Bact_Acetyltransf"/>
</dbReference>
<comment type="caution">
    <text evidence="4">The sequence shown here is derived from an EMBL/GenBank/DDBJ whole genome shotgun (WGS) entry which is preliminary data.</text>
</comment>
<evidence type="ECO:0000259" key="3">
    <source>
        <dbReference type="PROSITE" id="PS51186"/>
    </source>
</evidence>
<dbReference type="Pfam" id="PF00583">
    <property type="entry name" value="Acetyltransf_1"/>
    <property type="match status" value="1"/>
</dbReference>
<evidence type="ECO:0000256" key="2">
    <source>
        <dbReference type="ARBA" id="ARBA00023315"/>
    </source>
</evidence>
<accession>A0ABX0G645</accession>
<name>A0ABX0G645_9RHOB</name>
<evidence type="ECO:0000256" key="1">
    <source>
        <dbReference type="ARBA" id="ARBA00022679"/>
    </source>
</evidence>
<dbReference type="PANTHER" id="PTHR43877">
    <property type="entry name" value="AMINOALKYLPHOSPHONATE N-ACETYLTRANSFERASE-RELATED-RELATED"/>
    <property type="match status" value="1"/>
</dbReference>
<keyword evidence="2" id="KW-0012">Acyltransferase</keyword>
<organism evidence="4 5">
    <name type="scientific">Rhodobacter calidifons</name>
    <dbReference type="NCBI Taxonomy" id="2715277"/>
    <lineage>
        <taxon>Bacteria</taxon>
        <taxon>Pseudomonadati</taxon>
        <taxon>Pseudomonadota</taxon>
        <taxon>Alphaproteobacteria</taxon>
        <taxon>Rhodobacterales</taxon>
        <taxon>Rhodobacter group</taxon>
        <taxon>Rhodobacter</taxon>
    </lineage>
</organism>
<dbReference type="Gene3D" id="3.40.630.30">
    <property type="match status" value="1"/>
</dbReference>
<gene>
    <name evidence="4" type="ORF">G8O29_06335</name>
</gene>
<dbReference type="EMBL" id="JAANHS010000003">
    <property type="protein sequence ID" value="NHB76362.1"/>
    <property type="molecule type" value="Genomic_DNA"/>
</dbReference>
<dbReference type="InterPro" id="IPR000182">
    <property type="entry name" value="GNAT_dom"/>
</dbReference>
<dbReference type="Proteomes" id="UP001515660">
    <property type="component" value="Unassembled WGS sequence"/>
</dbReference>
<sequence>MTPDRLAEVLEATWPPLRRWQVGPFTLRDGAGGGKRVSAASCEGPFTEADLTAAEAAMAQPLMLVRAGDATLDAALDARGWRLVDPVVAYAAPVAGLTAVLPPLAAFPHWPPLEIACAIWAEGGIGPARVAVMERAAGPKAAILARSGDRPAGVAFVACHGPEAMLHALEVRPALRRQGVGATLMRAAANWAQTHGATRLSLVVTRQNSAACALYARLGMTVAGQYHYRTK</sequence>
<keyword evidence="1" id="KW-0808">Transferase</keyword>
<dbReference type="PANTHER" id="PTHR43877:SF1">
    <property type="entry name" value="ACETYLTRANSFERASE"/>
    <property type="match status" value="1"/>
</dbReference>
<protein>
    <submittedName>
        <fullName evidence="4">GNAT family N-acetyltransferase</fullName>
    </submittedName>
</protein>
<evidence type="ECO:0000313" key="4">
    <source>
        <dbReference type="EMBL" id="NHB76362.1"/>
    </source>
</evidence>
<feature type="domain" description="N-acetyltransferase" evidence="3">
    <location>
        <begin position="99"/>
        <end position="231"/>
    </location>
</feature>
<dbReference type="RefSeq" id="WP_166402388.1">
    <property type="nucleotide sequence ID" value="NZ_JAANHS010000003.1"/>
</dbReference>
<dbReference type="SUPFAM" id="SSF55729">
    <property type="entry name" value="Acyl-CoA N-acyltransferases (Nat)"/>
    <property type="match status" value="1"/>
</dbReference>